<organism evidence="2 3">
    <name type="scientific">Entomortierella chlamydospora</name>
    <dbReference type="NCBI Taxonomy" id="101097"/>
    <lineage>
        <taxon>Eukaryota</taxon>
        <taxon>Fungi</taxon>
        <taxon>Fungi incertae sedis</taxon>
        <taxon>Mucoromycota</taxon>
        <taxon>Mortierellomycotina</taxon>
        <taxon>Mortierellomycetes</taxon>
        <taxon>Mortierellales</taxon>
        <taxon>Mortierellaceae</taxon>
        <taxon>Entomortierella</taxon>
    </lineage>
</organism>
<dbReference type="AlphaFoldDB" id="A0A9P6MU66"/>
<evidence type="ECO:0000256" key="1">
    <source>
        <dbReference type="ARBA" id="ARBA00025758"/>
    </source>
</evidence>
<dbReference type="OrthoDB" id="428895at2759"/>
<gene>
    <name evidence="2" type="primary">GEMIN2</name>
    <name evidence="2" type="ORF">BGZ80_011025</name>
</gene>
<dbReference type="GO" id="GO:0032797">
    <property type="term" value="C:SMN complex"/>
    <property type="evidence" value="ECO:0007669"/>
    <property type="project" value="TreeGrafter"/>
</dbReference>
<dbReference type="Gene3D" id="1.20.58.1070">
    <property type="match status" value="1"/>
</dbReference>
<evidence type="ECO:0000313" key="3">
    <source>
        <dbReference type="Proteomes" id="UP000703661"/>
    </source>
</evidence>
<name>A0A9P6MU66_9FUNG</name>
<proteinExistence type="inferred from homology"/>
<comment type="caution">
    <text evidence="2">The sequence shown here is derived from an EMBL/GenBank/DDBJ whole genome shotgun (WGS) entry which is preliminary data.</text>
</comment>
<dbReference type="PANTHER" id="PTHR12794">
    <property type="entry name" value="GEMIN2"/>
    <property type="match status" value="1"/>
</dbReference>
<dbReference type="EMBL" id="JAAAID010000836">
    <property type="protein sequence ID" value="KAG0013515.1"/>
    <property type="molecule type" value="Genomic_DNA"/>
</dbReference>
<dbReference type="InterPro" id="IPR035426">
    <property type="entry name" value="Gemin2/Brr1"/>
</dbReference>
<evidence type="ECO:0000313" key="2">
    <source>
        <dbReference type="EMBL" id="KAG0013515.1"/>
    </source>
</evidence>
<comment type="similarity">
    <text evidence="1">Belongs to the gemin-2 family.</text>
</comment>
<accession>A0A9P6MU66</accession>
<protein>
    <submittedName>
        <fullName evidence="2">Gem (Nuclear organelle) associated protein 2</fullName>
    </submittedName>
</protein>
<sequence length="339" mass="37862">MDNMLPSSGEEYLRMVKAQAKSCPAVVVAPQAKEYLSVKNTSLKYKTDWYSCRPAPEGCAPTTEWKEHFMKEFGVARANLKQWCTQTNESKLTLKLDPQGQARQRSLVENEQCQSYQITSTNSDNGSTSTHSSSLFTPTQLVIPKMFDEQGWRALLYGTTTAEPAAIREPQKVESIITSTSTVTETVQSNVLDALVSISETTMLVTAEIAEPTSSHEAKLEVAESSKAALLTREQKQGMVPRPFFLAQLNQGHLIQLLKYHLRWMAEDDITDDQGRWLYALFLKLDPLVESDQVAILRNLAKKCARIRSHLNSKSGSKLATVNMVITIVAQLFGQNDLE</sequence>
<dbReference type="GO" id="GO:0005634">
    <property type="term" value="C:nucleus"/>
    <property type="evidence" value="ECO:0007669"/>
    <property type="project" value="TreeGrafter"/>
</dbReference>
<dbReference type="GO" id="GO:0000387">
    <property type="term" value="P:spliceosomal snRNP assembly"/>
    <property type="evidence" value="ECO:0007669"/>
    <property type="project" value="InterPro"/>
</dbReference>
<keyword evidence="3" id="KW-1185">Reference proteome</keyword>
<dbReference type="Proteomes" id="UP000703661">
    <property type="component" value="Unassembled WGS sequence"/>
</dbReference>
<dbReference type="Pfam" id="PF04938">
    <property type="entry name" value="SIP1"/>
    <property type="match status" value="1"/>
</dbReference>
<reference evidence="2" key="1">
    <citation type="journal article" date="2020" name="Fungal Divers.">
        <title>Resolving the Mortierellaceae phylogeny through synthesis of multi-gene phylogenetics and phylogenomics.</title>
        <authorList>
            <person name="Vandepol N."/>
            <person name="Liber J."/>
            <person name="Desiro A."/>
            <person name="Na H."/>
            <person name="Kennedy M."/>
            <person name="Barry K."/>
            <person name="Grigoriev I.V."/>
            <person name="Miller A.N."/>
            <person name="O'Donnell K."/>
            <person name="Stajich J.E."/>
            <person name="Bonito G."/>
        </authorList>
    </citation>
    <scope>NUCLEOTIDE SEQUENCE</scope>
    <source>
        <strain evidence="2">NRRL 2769</strain>
    </source>
</reference>
<dbReference type="PANTHER" id="PTHR12794:SF0">
    <property type="entry name" value="GEM-ASSOCIATED PROTEIN 2"/>
    <property type="match status" value="1"/>
</dbReference>